<organism evidence="13 14">
    <name type="scientific">Phyllotreta striolata</name>
    <name type="common">Striped flea beetle</name>
    <name type="synonym">Crioceris striolata</name>
    <dbReference type="NCBI Taxonomy" id="444603"/>
    <lineage>
        <taxon>Eukaryota</taxon>
        <taxon>Metazoa</taxon>
        <taxon>Ecdysozoa</taxon>
        <taxon>Arthropoda</taxon>
        <taxon>Hexapoda</taxon>
        <taxon>Insecta</taxon>
        <taxon>Pterygota</taxon>
        <taxon>Neoptera</taxon>
        <taxon>Endopterygota</taxon>
        <taxon>Coleoptera</taxon>
        <taxon>Polyphaga</taxon>
        <taxon>Cucujiformia</taxon>
        <taxon>Chrysomeloidea</taxon>
        <taxon>Chrysomelidae</taxon>
        <taxon>Galerucinae</taxon>
        <taxon>Alticini</taxon>
        <taxon>Phyllotreta</taxon>
    </lineage>
</organism>
<keyword evidence="5" id="KW-0863">Zinc-finger</keyword>
<accession>A0A9N9TPM5</accession>
<evidence type="ECO:0000256" key="1">
    <source>
        <dbReference type="ARBA" id="ARBA00004123"/>
    </source>
</evidence>
<feature type="region of interest" description="Disordered" evidence="10">
    <location>
        <begin position="98"/>
        <end position="161"/>
    </location>
</feature>
<comment type="similarity">
    <text evidence="2">Belongs to the acetyltransferase family. ECO subfamily.</text>
</comment>
<evidence type="ECO:0000313" key="14">
    <source>
        <dbReference type="Proteomes" id="UP001153712"/>
    </source>
</evidence>
<protein>
    <recommendedName>
        <fullName evidence="15">N-acetyltransferase ESCO2</fullName>
    </recommendedName>
</protein>
<evidence type="ECO:0000256" key="6">
    <source>
        <dbReference type="ARBA" id="ARBA00022833"/>
    </source>
</evidence>
<evidence type="ECO:0000259" key="11">
    <source>
        <dbReference type="Pfam" id="PF13878"/>
    </source>
</evidence>
<dbReference type="PANTHER" id="PTHR45884">
    <property type="entry name" value="N-ACETYLTRANSFERASE ECO"/>
    <property type="match status" value="1"/>
</dbReference>
<evidence type="ECO:0000259" key="12">
    <source>
        <dbReference type="Pfam" id="PF13880"/>
    </source>
</evidence>
<evidence type="ECO:0000256" key="4">
    <source>
        <dbReference type="ARBA" id="ARBA00022723"/>
    </source>
</evidence>
<evidence type="ECO:0000256" key="5">
    <source>
        <dbReference type="ARBA" id="ARBA00022771"/>
    </source>
</evidence>
<dbReference type="Pfam" id="PF13880">
    <property type="entry name" value="Acetyltransf_13"/>
    <property type="match status" value="1"/>
</dbReference>
<gene>
    <name evidence="13" type="ORF">PHYEVI_LOCUS6227</name>
</gene>
<evidence type="ECO:0000256" key="8">
    <source>
        <dbReference type="ARBA" id="ARBA00023306"/>
    </source>
</evidence>
<dbReference type="Proteomes" id="UP001153712">
    <property type="component" value="Chromosome 3"/>
</dbReference>
<keyword evidence="7" id="KW-0539">Nucleus</keyword>
<sequence>MSILERASENINFPSTRNRRRSLFPSDEDCESESELGHMSPLNYEPTSDQENGSSKSIADYEILGFAKNSLEHTPKRYNNSDNIISPNTECMETSIAETPSKTPRPFNLMTPHDASNTNSKLPKLSRRKSVVDSDAYSNSSKRKLSPEISPEQNKQMKLDPKCSRVRTSLFPEENLTLSTKSFYPKSEDILTKIMNKKVAAQKLSISFKVNKHHRRPLKKIGQINAGVTHKIRKPRQRKIVNFPKKITKFGKENGALIDYIMDLKELNSNEPTKLIKNKDNESTSQKLITPAVVPQKPVQTESASIKTAIDPDTSSKKFFKLANSKGVVTLNNHIQLAVDHGKVNILDKSGINYDTSDLNVEDDSFPETNLTNILSCLSDDENDPPPGNTLVLQATSSVLASDNSILLHQSRQADLLLSPISQMCDVTSGLALDTPKKGKNLNPVLEGIQPIPNGAQQKRCNSFPISYHKDQETADKREKKVIVKKRKLIKTDDNQLIIDAGQKKFRLECRDCGFVYNEDDPDDEMKHLSVHNAKHVFRFQGWKNEKIVDDFLSDGRIIQILPGDSPVWFRKVEDLLNLINIELGCQGMEMKLTDCQTYLYIKKRSIIGCLVASSQRKGYKMLSSAEDTTDLCSETAYTIKCGVSRIWVSNAHRKLGYARKLMDSMRRHFVKGYYLQDSDIALSSPTQAAKGFAEKYFNTKQYLVYL</sequence>
<evidence type="ECO:0000256" key="2">
    <source>
        <dbReference type="ARBA" id="ARBA00005816"/>
    </source>
</evidence>
<dbReference type="GO" id="GO:0000785">
    <property type="term" value="C:chromatin"/>
    <property type="evidence" value="ECO:0007669"/>
    <property type="project" value="TreeGrafter"/>
</dbReference>
<dbReference type="PANTHER" id="PTHR45884:SF2">
    <property type="entry name" value="N-ACETYLTRANSFERASE ECO"/>
    <property type="match status" value="1"/>
</dbReference>
<feature type="domain" description="N-acetyltransferase ESCO zinc-finger" evidence="11">
    <location>
        <begin position="496"/>
        <end position="533"/>
    </location>
</feature>
<keyword evidence="9" id="KW-0012">Acyltransferase</keyword>
<keyword evidence="8" id="KW-0131">Cell cycle</keyword>
<feature type="region of interest" description="Disordered" evidence="10">
    <location>
        <begin position="17"/>
        <end position="54"/>
    </location>
</feature>
<feature type="compositionally biased region" description="Polar residues" evidence="10">
    <location>
        <begin position="45"/>
        <end position="54"/>
    </location>
</feature>
<evidence type="ECO:0000256" key="7">
    <source>
        <dbReference type="ARBA" id="ARBA00023242"/>
    </source>
</evidence>
<evidence type="ECO:0000256" key="3">
    <source>
        <dbReference type="ARBA" id="ARBA00022679"/>
    </source>
</evidence>
<keyword evidence="6" id="KW-0862">Zinc</keyword>
<dbReference type="InterPro" id="IPR028009">
    <property type="entry name" value="ESCO_Acetyltransf_dom"/>
</dbReference>
<dbReference type="GO" id="GO:0007064">
    <property type="term" value="P:mitotic sister chromatid cohesion"/>
    <property type="evidence" value="ECO:0007669"/>
    <property type="project" value="TreeGrafter"/>
</dbReference>
<evidence type="ECO:0000313" key="13">
    <source>
        <dbReference type="EMBL" id="CAG9859864.1"/>
    </source>
</evidence>
<evidence type="ECO:0008006" key="15">
    <source>
        <dbReference type="Google" id="ProtNLM"/>
    </source>
</evidence>
<dbReference type="GO" id="GO:0005634">
    <property type="term" value="C:nucleus"/>
    <property type="evidence" value="ECO:0007669"/>
    <property type="project" value="UniProtKB-SubCell"/>
</dbReference>
<dbReference type="Pfam" id="PF13878">
    <property type="entry name" value="zf-C2H2_3"/>
    <property type="match status" value="1"/>
</dbReference>
<keyword evidence="14" id="KW-1185">Reference proteome</keyword>
<reference evidence="13" key="1">
    <citation type="submission" date="2022-01" db="EMBL/GenBank/DDBJ databases">
        <authorList>
            <person name="King R."/>
        </authorList>
    </citation>
    <scope>NUCLEOTIDE SEQUENCE</scope>
</reference>
<feature type="domain" description="N-acetyltransferase ESCO acetyl-transferase" evidence="12">
    <location>
        <begin position="639"/>
        <end position="706"/>
    </location>
</feature>
<dbReference type="GO" id="GO:0008270">
    <property type="term" value="F:zinc ion binding"/>
    <property type="evidence" value="ECO:0007669"/>
    <property type="project" value="UniProtKB-KW"/>
</dbReference>
<dbReference type="InterPro" id="IPR028005">
    <property type="entry name" value="AcTrfase_ESCO_Znf_dom"/>
</dbReference>
<keyword evidence="4" id="KW-0479">Metal-binding</keyword>
<dbReference type="GO" id="GO:0061733">
    <property type="term" value="F:protein-lysine-acetyltransferase activity"/>
    <property type="evidence" value="ECO:0007669"/>
    <property type="project" value="TreeGrafter"/>
</dbReference>
<name>A0A9N9TPM5_PHYSR</name>
<comment type="subcellular location">
    <subcellularLocation>
        <location evidence="1">Nucleus</location>
    </subcellularLocation>
</comment>
<dbReference type="OrthoDB" id="428854at2759"/>
<dbReference type="EMBL" id="OU900096">
    <property type="protein sequence ID" value="CAG9859864.1"/>
    <property type="molecule type" value="Genomic_DNA"/>
</dbReference>
<evidence type="ECO:0000256" key="9">
    <source>
        <dbReference type="ARBA" id="ARBA00023315"/>
    </source>
</evidence>
<keyword evidence="3" id="KW-0808">Transferase</keyword>
<evidence type="ECO:0000256" key="10">
    <source>
        <dbReference type="SAM" id="MobiDB-lite"/>
    </source>
</evidence>
<proteinExistence type="inferred from homology"/>
<dbReference type="AlphaFoldDB" id="A0A9N9TPM5"/>